<sequence length="85" mass="9532">MTLTVRPFADTGASVEVLRATQPRLVATPESIRWQVGGVRAARAARFRHAVTVDDAGNDAMLGLNAWLGYRPVADQWRSRRDLRW</sequence>
<dbReference type="Proteomes" id="UP001611075">
    <property type="component" value="Unassembled WGS sequence"/>
</dbReference>
<dbReference type="RefSeq" id="WP_396682079.1">
    <property type="nucleotide sequence ID" value="NZ_JBIRPU010000015.1"/>
</dbReference>
<accession>A0ABW7SN54</accession>
<evidence type="ECO:0000313" key="2">
    <source>
        <dbReference type="Proteomes" id="UP001611075"/>
    </source>
</evidence>
<reference evidence="1 2" key="1">
    <citation type="submission" date="2024-10" db="EMBL/GenBank/DDBJ databases">
        <title>The Natural Products Discovery Center: Release of the First 8490 Sequenced Strains for Exploring Actinobacteria Biosynthetic Diversity.</title>
        <authorList>
            <person name="Kalkreuter E."/>
            <person name="Kautsar S.A."/>
            <person name="Yang D."/>
            <person name="Bader C.D."/>
            <person name="Teijaro C.N."/>
            <person name="Fluegel L."/>
            <person name="Davis C.M."/>
            <person name="Simpson J.R."/>
            <person name="Lauterbach L."/>
            <person name="Steele A.D."/>
            <person name="Gui C."/>
            <person name="Meng S."/>
            <person name="Li G."/>
            <person name="Viehrig K."/>
            <person name="Ye F."/>
            <person name="Su P."/>
            <person name="Kiefer A.F."/>
            <person name="Nichols A."/>
            <person name="Cepeda A.J."/>
            <person name="Yan W."/>
            <person name="Fan B."/>
            <person name="Jiang Y."/>
            <person name="Adhikari A."/>
            <person name="Zheng C.-J."/>
            <person name="Schuster L."/>
            <person name="Cowan T.M."/>
            <person name="Smanski M.J."/>
            <person name="Chevrette M.G."/>
            <person name="De Carvalho L.P.S."/>
            <person name="Shen B."/>
        </authorList>
    </citation>
    <scope>NUCLEOTIDE SEQUENCE [LARGE SCALE GENOMIC DNA]</scope>
    <source>
        <strain evidence="1 2">NPDC021253</strain>
    </source>
</reference>
<comment type="caution">
    <text evidence="1">The sequence shown here is derived from an EMBL/GenBank/DDBJ whole genome shotgun (WGS) entry which is preliminary data.</text>
</comment>
<dbReference type="EMBL" id="JBIRPU010000015">
    <property type="protein sequence ID" value="MFI0795138.1"/>
    <property type="molecule type" value="Genomic_DNA"/>
</dbReference>
<gene>
    <name evidence="1" type="ORF">ACH4OY_21015</name>
</gene>
<keyword evidence="2" id="KW-1185">Reference proteome</keyword>
<proteinExistence type="predicted"/>
<evidence type="ECO:0000313" key="1">
    <source>
        <dbReference type="EMBL" id="MFI0795138.1"/>
    </source>
</evidence>
<protein>
    <submittedName>
        <fullName evidence="1">Uncharacterized protein</fullName>
    </submittedName>
</protein>
<organism evidence="1 2">
    <name type="scientific">Micromonospora rubida</name>
    <dbReference type="NCBI Taxonomy" id="2697657"/>
    <lineage>
        <taxon>Bacteria</taxon>
        <taxon>Bacillati</taxon>
        <taxon>Actinomycetota</taxon>
        <taxon>Actinomycetes</taxon>
        <taxon>Micromonosporales</taxon>
        <taxon>Micromonosporaceae</taxon>
        <taxon>Micromonospora</taxon>
    </lineage>
</organism>
<name>A0ABW7SN54_9ACTN</name>